<evidence type="ECO:0000313" key="1">
    <source>
        <dbReference type="EMBL" id="EEH13502.1"/>
    </source>
</evidence>
<organism evidence="1 2">
    <name type="scientific">Brucella ceti str. Cudo</name>
    <dbReference type="NCBI Taxonomy" id="595497"/>
    <lineage>
        <taxon>Bacteria</taxon>
        <taxon>Pseudomonadati</taxon>
        <taxon>Pseudomonadota</taxon>
        <taxon>Alphaproteobacteria</taxon>
        <taxon>Hyphomicrobiales</taxon>
        <taxon>Brucellaceae</taxon>
        <taxon>Brucella/Ochrobactrum group</taxon>
        <taxon>Brucella</taxon>
    </lineage>
</organism>
<dbReference type="EMBL" id="ACJD01000006">
    <property type="protein sequence ID" value="EEH13502.1"/>
    <property type="molecule type" value="Genomic_DNA"/>
</dbReference>
<name>C0G988_9HYPH</name>
<sequence length="35" mass="3904">MRASVFIGFYGKYGRGAALRFTAAALDKLRLKIQI</sequence>
<protein>
    <submittedName>
        <fullName evidence="1">Uncharacterized protein</fullName>
    </submittedName>
</protein>
<comment type="caution">
    <text evidence="1">The sequence shown here is derived from an EMBL/GenBank/DDBJ whole genome shotgun (WGS) entry which is preliminary data.</text>
</comment>
<dbReference type="AlphaFoldDB" id="C0G988"/>
<dbReference type="Proteomes" id="UP000003678">
    <property type="component" value="Unassembled WGS sequence"/>
</dbReference>
<reference evidence="1 2" key="1">
    <citation type="submission" date="2009-03" db="EMBL/GenBank/DDBJ databases">
        <authorList>
            <person name="Setubal J.C."/>
            <person name="Boyle S."/>
            <person name="Crasta O.R."/>
            <person name="Gillespie J.J."/>
            <person name="Kenyon R.W."/>
            <person name="Lu J."/>
            <person name="Mane S."/>
            <person name="Nagrani S."/>
            <person name="Shallom J.M."/>
            <person name="Shallom S."/>
            <person name="Shukla M."/>
            <person name="Snyder E.E."/>
            <person name="Sobral B.W."/>
            <person name="Wattam A.R."/>
            <person name="Will R."/>
            <person name="Williams K."/>
            <person name="Yoo H."/>
            <person name="Bruce D.H."/>
            <person name="Detter C."/>
            <person name="Munk C."/>
            <person name="Brettin T.S."/>
            <person name="Ficht T."/>
        </authorList>
    </citation>
    <scope>NUCLEOTIDE SEQUENCE [LARGE SCALE GENOMIC DNA]</scope>
    <source>
        <strain evidence="1 2">Cudo</strain>
    </source>
</reference>
<proteinExistence type="predicted"/>
<gene>
    <name evidence="1" type="ORF">BCETI_6000448</name>
</gene>
<evidence type="ECO:0000313" key="2">
    <source>
        <dbReference type="Proteomes" id="UP000003678"/>
    </source>
</evidence>
<accession>C0G988</accession>